<dbReference type="Proteomes" id="UP000639772">
    <property type="component" value="Unassembled WGS sequence"/>
</dbReference>
<gene>
    <name evidence="1" type="ORF">HPP92_010755</name>
</gene>
<dbReference type="EMBL" id="JADCNM010000005">
    <property type="protein sequence ID" value="KAG0482671.1"/>
    <property type="molecule type" value="Genomic_DNA"/>
</dbReference>
<name>A0A835R4Q8_VANPL</name>
<accession>A0A835R4Q8</accession>
<proteinExistence type="predicted"/>
<protein>
    <submittedName>
        <fullName evidence="1">Uncharacterized protein</fullName>
    </submittedName>
</protein>
<comment type="caution">
    <text evidence="1">The sequence shown here is derived from an EMBL/GenBank/DDBJ whole genome shotgun (WGS) entry which is preliminary data.</text>
</comment>
<organism evidence="1 2">
    <name type="scientific">Vanilla planifolia</name>
    <name type="common">Vanilla</name>
    <dbReference type="NCBI Taxonomy" id="51239"/>
    <lineage>
        <taxon>Eukaryota</taxon>
        <taxon>Viridiplantae</taxon>
        <taxon>Streptophyta</taxon>
        <taxon>Embryophyta</taxon>
        <taxon>Tracheophyta</taxon>
        <taxon>Spermatophyta</taxon>
        <taxon>Magnoliopsida</taxon>
        <taxon>Liliopsida</taxon>
        <taxon>Asparagales</taxon>
        <taxon>Orchidaceae</taxon>
        <taxon>Vanilloideae</taxon>
        <taxon>Vanilleae</taxon>
        <taxon>Vanilla</taxon>
    </lineage>
</organism>
<reference evidence="1 2" key="1">
    <citation type="journal article" date="2020" name="Nat. Food">
        <title>A phased Vanilla planifolia genome enables genetic improvement of flavour and production.</title>
        <authorList>
            <person name="Hasing T."/>
            <person name="Tang H."/>
            <person name="Brym M."/>
            <person name="Khazi F."/>
            <person name="Huang T."/>
            <person name="Chambers A.H."/>
        </authorList>
    </citation>
    <scope>NUCLEOTIDE SEQUENCE [LARGE SCALE GENOMIC DNA]</scope>
    <source>
        <tissue evidence="1">Leaf</tissue>
    </source>
</reference>
<evidence type="ECO:0000313" key="1">
    <source>
        <dbReference type="EMBL" id="KAG0482671.1"/>
    </source>
</evidence>
<dbReference type="AlphaFoldDB" id="A0A835R4Q8"/>
<evidence type="ECO:0000313" key="2">
    <source>
        <dbReference type="Proteomes" id="UP000639772"/>
    </source>
</evidence>
<sequence>MERRGKGSEVYWKKVILKAPPSGGLSENGSGRWGWRIRRRRTRQVVLGGGRGRLLVLRRARAWFKRALKRLFSVVFRAWTGDYSKQNTEDWRRDAELLRSLNTELSLATAPFLFQ</sequence>